<evidence type="ECO:0000313" key="4">
    <source>
        <dbReference type="Proteomes" id="UP000005510"/>
    </source>
</evidence>
<dbReference type="STRING" id="537006.PRABACTJOHN_01364"/>
<dbReference type="Gene3D" id="4.10.520.10">
    <property type="entry name" value="IHF-like DNA-binding proteins"/>
    <property type="match status" value="1"/>
</dbReference>
<comment type="caution">
    <text evidence="3">The sequence shown here is derived from an EMBL/GenBank/DDBJ whole genome shotgun (WGS) entry which is preliminary data.</text>
</comment>
<dbReference type="InterPro" id="IPR010992">
    <property type="entry name" value="IHF-like_DNA-bd_dom_sf"/>
</dbReference>
<reference evidence="3 4" key="1">
    <citation type="submission" date="2008-10" db="EMBL/GenBank/DDBJ databases">
        <title>Draft genome sequence of Parabacteroides johnsonii (DSM 18315).</title>
        <authorList>
            <person name="Sudarsanam P."/>
            <person name="Ley R."/>
            <person name="Guruge J."/>
            <person name="Turnbaugh P.J."/>
            <person name="Mahowald M."/>
            <person name="Liep D."/>
            <person name="Gordon J."/>
        </authorList>
    </citation>
    <scope>NUCLEOTIDE SEQUENCE [LARGE SCALE GENOMIC DNA]</scope>
    <source>
        <strain evidence="3 4">DSM 18315</strain>
    </source>
</reference>
<dbReference type="Proteomes" id="UP000005510">
    <property type="component" value="Unassembled WGS sequence"/>
</dbReference>
<sequence>MNMAVQYDFYKNPSPKDSKKRVRYHARVVPYGTVDTNKLTQRIHSRCTVTPADVKAVLSSLSDVVIEELKDGNRIHIEGLGYLQITLECPPIQSTKEIRAESIRFKSVAFRSEAELRKRLRIARFERAPRKNHSSGLVAGERLDALLAGYFATHDHITRIGFQTLYGFIRTTANRCLKELRETGKIDCLGAARASIYIVGKNLEVHSPGSQETTGL</sequence>
<feature type="domain" description="HU" evidence="2">
    <location>
        <begin position="3"/>
        <end position="127"/>
    </location>
</feature>
<gene>
    <name evidence="3" type="ORF">PRABACTJOHN_01364</name>
</gene>
<dbReference type="HOGENOM" id="CLU_078159_1_0_10"/>
<evidence type="ECO:0000313" key="3">
    <source>
        <dbReference type="EMBL" id="EEC97264.1"/>
    </source>
</evidence>
<keyword evidence="1 3" id="KW-0238">DNA-binding</keyword>
<reference evidence="3 4" key="2">
    <citation type="submission" date="2008-10" db="EMBL/GenBank/DDBJ databases">
        <authorList>
            <person name="Fulton L."/>
            <person name="Clifton S."/>
            <person name="Fulton B."/>
            <person name="Xu J."/>
            <person name="Minx P."/>
            <person name="Pepin K.H."/>
            <person name="Johnson M."/>
            <person name="Bhonagiri V."/>
            <person name="Nash W.E."/>
            <person name="Mardis E.R."/>
            <person name="Wilson R.K."/>
        </authorList>
    </citation>
    <scope>NUCLEOTIDE SEQUENCE [LARGE SCALE GENOMIC DNA]</scope>
    <source>
        <strain evidence="3 4">DSM 18315</strain>
    </source>
</reference>
<dbReference type="InterPro" id="IPR041607">
    <property type="entry name" value="HU-HIG"/>
</dbReference>
<name>B7B8L2_9BACT</name>
<proteinExistence type="predicted"/>
<accession>B7B8L2</accession>
<evidence type="ECO:0000256" key="1">
    <source>
        <dbReference type="ARBA" id="ARBA00023125"/>
    </source>
</evidence>
<protein>
    <submittedName>
        <fullName evidence="3">Putative DNA-binding protein</fullName>
    </submittedName>
</protein>
<dbReference type="SUPFAM" id="SSF47729">
    <property type="entry name" value="IHF-like DNA-binding proteins"/>
    <property type="match status" value="1"/>
</dbReference>
<organism evidence="3 4">
    <name type="scientific">Parabacteroides johnsonii DSM 18315</name>
    <dbReference type="NCBI Taxonomy" id="537006"/>
    <lineage>
        <taxon>Bacteria</taxon>
        <taxon>Pseudomonadati</taxon>
        <taxon>Bacteroidota</taxon>
        <taxon>Bacteroidia</taxon>
        <taxon>Bacteroidales</taxon>
        <taxon>Tannerellaceae</taxon>
        <taxon>Parabacteroides</taxon>
    </lineage>
</organism>
<evidence type="ECO:0000259" key="2">
    <source>
        <dbReference type="Pfam" id="PF18291"/>
    </source>
</evidence>
<dbReference type="GO" id="GO:0003677">
    <property type="term" value="F:DNA binding"/>
    <property type="evidence" value="ECO:0007669"/>
    <property type="project" value="UniProtKB-KW"/>
</dbReference>
<dbReference type="Pfam" id="PF18291">
    <property type="entry name" value="HU-HIG"/>
    <property type="match status" value="1"/>
</dbReference>
<dbReference type="AlphaFoldDB" id="B7B8L2"/>
<dbReference type="EMBL" id="ABYH01000117">
    <property type="protein sequence ID" value="EEC97264.1"/>
    <property type="molecule type" value="Genomic_DNA"/>
</dbReference>